<evidence type="ECO:0000256" key="1">
    <source>
        <dbReference type="SAM" id="MobiDB-lite"/>
    </source>
</evidence>
<feature type="region of interest" description="Disordered" evidence="1">
    <location>
        <begin position="152"/>
        <end position="218"/>
    </location>
</feature>
<keyword evidence="2" id="KW-0472">Membrane</keyword>
<proteinExistence type="predicted"/>
<dbReference type="Proteomes" id="UP001286456">
    <property type="component" value="Unassembled WGS sequence"/>
</dbReference>
<dbReference type="AlphaFoldDB" id="A0AAE0IE39"/>
<keyword evidence="2" id="KW-0812">Transmembrane</keyword>
<dbReference type="EMBL" id="JAUEPO010000004">
    <property type="protein sequence ID" value="KAK3323366.1"/>
    <property type="molecule type" value="Genomic_DNA"/>
</dbReference>
<comment type="caution">
    <text evidence="3">The sequence shown here is derived from an EMBL/GenBank/DDBJ whole genome shotgun (WGS) entry which is preliminary data.</text>
</comment>
<feature type="transmembrane region" description="Helical" evidence="2">
    <location>
        <begin position="69"/>
        <end position="92"/>
    </location>
</feature>
<organism evidence="3 4">
    <name type="scientific">Cercophora scortea</name>
    <dbReference type="NCBI Taxonomy" id="314031"/>
    <lineage>
        <taxon>Eukaryota</taxon>
        <taxon>Fungi</taxon>
        <taxon>Dikarya</taxon>
        <taxon>Ascomycota</taxon>
        <taxon>Pezizomycotina</taxon>
        <taxon>Sordariomycetes</taxon>
        <taxon>Sordariomycetidae</taxon>
        <taxon>Sordariales</taxon>
        <taxon>Lasiosphaeriaceae</taxon>
        <taxon>Cercophora</taxon>
    </lineage>
</organism>
<protein>
    <submittedName>
        <fullName evidence="3">Uncharacterized protein</fullName>
    </submittedName>
</protein>
<feature type="compositionally biased region" description="Acidic residues" evidence="1">
    <location>
        <begin position="181"/>
        <end position="191"/>
    </location>
</feature>
<name>A0AAE0IE39_9PEZI</name>
<accession>A0AAE0IE39</accession>
<reference evidence="3" key="1">
    <citation type="journal article" date="2023" name="Mol. Phylogenet. Evol.">
        <title>Genome-scale phylogeny and comparative genomics of the fungal order Sordariales.</title>
        <authorList>
            <person name="Hensen N."/>
            <person name="Bonometti L."/>
            <person name="Westerberg I."/>
            <person name="Brannstrom I.O."/>
            <person name="Guillou S."/>
            <person name="Cros-Aarteil S."/>
            <person name="Calhoun S."/>
            <person name="Haridas S."/>
            <person name="Kuo A."/>
            <person name="Mondo S."/>
            <person name="Pangilinan J."/>
            <person name="Riley R."/>
            <person name="LaButti K."/>
            <person name="Andreopoulos B."/>
            <person name="Lipzen A."/>
            <person name="Chen C."/>
            <person name="Yan M."/>
            <person name="Daum C."/>
            <person name="Ng V."/>
            <person name="Clum A."/>
            <person name="Steindorff A."/>
            <person name="Ohm R.A."/>
            <person name="Martin F."/>
            <person name="Silar P."/>
            <person name="Natvig D.O."/>
            <person name="Lalanne C."/>
            <person name="Gautier V."/>
            <person name="Ament-Velasquez S.L."/>
            <person name="Kruys A."/>
            <person name="Hutchinson M.I."/>
            <person name="Powell A.J."/>
            <person name="Barry K."/>
            <person name="Miller A.N."/>
            <person name="Grigoriev I.V."/>
            <person name="Debuchy R."/>
            <person name="Gladieux P."/>
            <person name="Hiltunen Thoren M."/>
            <person name="Johannesson H."/>
        </authorList>
    </citation>
    <scope>NUCLEOTIDE SEQUENCE</scope>
    <source>
        <strain evidence="3">SMH4131-1</strain>
    </source>
</reference>
<evidence type="ECO:0000313" key="3">
    <source>
        <dbReference type="EMBL" id="KAK3323366.1"/>
    </source>
</evidence>
<sequence>MSGFSILPDGDGLPPPPPEKPESRPTALLIFCLFQSFFMLVTPTVLYGEAQKHSLTIRRPVRKYLALRILLAWACIVAAFFWPLSLTVYSLYMLSQRLPRMLVSIFVRFPQWCWRKIRPLSGWGGADTDGEYEWILVGTGDGRLRPARVPRLRAPPAQDSSGANPPPLCSGANPDASGYEGDNESNDEGDGVQDVTTQAAAALAADTNGNDKNEPPAADEIELWELAKITIDYLELVTEP</sequence>
<evidence type="ECO:0000256" key="2">
    <source>
        <dbReference type="SAM" id="Phobius"/>
    </source>
</evidence>
<keyword evidence="4" id="KW-1185">Reference proteome</keyword>
<evidence type="ECO:0000313" key="4">
    <source>
        <dbReference type="Proteomes" id="UP001286456"/>
    </source>
</evidence>
<feature type="transmembrane region" description="Helical" evidence="2">
    <location>
        <begin position="27"/>
        <end position="48"/>
    </location>
</feature>
<gene>
    <name evidence="3" type="ORF">B0T19DRAFT_442863</name>
</gene>
<feature type="region of interest" description="Disordered" evidence="1">
    <location>
        <begin position="1"/>
        <end position="22"/>
    </location>
</feature>
<reference evidence="3" key="2">
    <citation type="submission" date="2023-06" db="EMBL/GenBank/DDBJ databases">
        <authorList>
            <consortium name="Lawrence Berkeley National Laboratory"/>
            <person name="Haridas S."/>
            <person name="Hensen N."/>
            <person name="Bonometti L."/>
            <person name="Westerberg I."/>
            <person name="Brannstrom I.O."/>
            <person name="Guillou S."/>
            <person name="Cros-Aarteil S."/>
            <person name="Calhoun S."/>
            <person name="Kuo A."/>
            <person name="Mondo S."/>
            <person name="Pangilinan J."/>
            <person name="Riley R."/>
            <person name="Labutti K."/>
            <person name="Andreopoulos B."/>
            <person name="Lipzen A."/>
            <person name="Chen C."/>
            <person name="Yanf M."/>
            <person name="Daum C."/>
            <person name="Ng V."/>
            <person name="Clum A."/>
            <person name="Steindorff A."/>
            <person name="Ohm R."/>
            <person name="Martin F."/>
            <person name="Silar P."/>
            <person name="Natvig D."/>
            <person name="Lalanne C."/>
            <person name="Gautier V."/>
            <person name="Ament-Velasquez S.L."/>
            <person name="Kruys A."/>
            <person name="Hutchinson M.I."/>
            <person name="Powell A.J."/>
            <person name="Barry K."/>
            <person name="Miller A.N."/>
            <person name="Grigoriev I.V."/>
            <person name="Debuchy R."/>
            <person name="Gladieux P."/>
            <person name="Thoren M.H."/>
            <person name="Johannesson H."/>
        </authorList>
    </citation>
    <scope>NUCLEOTIDE SEQUENCE</scope>
    <source>
        <strain evidence="3">SMH4131-1</strain>
    </source>
</reference>
<keyword evidence="2" id="KW-1133">Transmembrane helix</keyword>